<evidence type="ECO:0000313" key="2">
    <source>
        <dbReference type="Proteomes" id="UP000053237"/>
    </source>
</evidence>
<sequence length="155" mass="17884">MLCTQLGIPHTKAEEILTKCCFCRPFTDPIKSVDATFQNQSKRACFQVRSYFLFVVCSDEFFQGFENRLRHEICSVMKETPILEHLSEEIEMANLWFPRNVLGWIGGSIFAATNDKKHSITLNDYCTGKVQLADWLSQFLFIESSFAADIHHIHL</sequence>
<proteinExistence type="predicted"/>
<dbReference type="EMBL" id="CAIX01000099">
    <property type="protein sequence ID" value="CCI45489.1"/>
    <property type="molecule type" value="Genomic_DNA"/>
</dbReference>
<dbReference type="OrthoDB" id="337660at2759"/>
<gene>
    <name evidence="1" type="ORF">BN9_063860</name>
</gene>
<name>A0A024GF48_9STRA</name>
<dbReference type="Proteomes" id="UP000053237">
    <property type="component" value="Unassembled WGS sequence"/>
</dbReference>
<dbReference type="AlphaFoldDB" id="A0A024GF48"/>
<reference evidence="1 2" key="1">
    <citation type="submission" date="2012-05" db="EMBL/GenBank/DDBJ databases">
        <title>Recombination and specialization in a pathogen metapopulation.</title>
        <authorList>
            <person name="Gardiner A."/>
            <person name="Kemen E."/>
            <person name="Schultz-Larsen T."/>
            <person name="MacLean D."/>
            <person name="Van Oosterhout C."/>
            <person name="Jones J.D.G."/>
        </authorList>
    </citation>
    <scope>NUCLEOTIDE SEQUENCE [LARGE SCALE GENOMIC DNA]</scope>
    <source>
        <strain evidence="1 2">Ac Nc2</strain>
    </source>
</reference>
<protein>
    <submittedName>
        <fullName evidence="1">Uncharacterized protein</fullName>
    </submittedName>
</protein>
<dbReference type="InParanoid" id="A0A024GF48"/>
<comment type="caution">
    <text evidence="1">The sequence shown here is derived from an EMBL/GenBank/DDBJ whole genome shotgun (WGS) entry which is preliminary data.</text>
</comment>
<accession>A0A024GF48</accession>
<evidence type="ECO:0000313" key="1">
    <source>
        <dbReference type="EMBL" id="CCI45489.1"/>
    </source>
</evidence>
<keyword evidence="2" id="KW-1185">Reference proteome</keyword>
<organism evidence="1 2">
    <name type="scientific">Albugo candida</name>
    <dbReference type="NCBI Taxonomy" id="65357"/>
    <lineage>
        <taxon>Eukaryota</taxon>
        <taxon>Sar</taxon>
        <taxon>Stramenopiles</taxon>
        <taxon>Oomycota</taxon>
        <taxon>Peronosporomycetes</taxon>
        <taxon>Albuginales</taxon>
        <taxon>Albuginaceae</taxon>
        <taxon>Albugo</taxon>
    </lineage>
</organism>